<protein>
    <submittedName>
        <fullName evidence="4">Probable phosphoglycerate mutase</fullName>
    </submittedName>
</protein>
<dbReference type="InterPro" id="IPR029033">
    <property type="entry name" value="His_PPase_superfam"/>
</dbReference>
<accession>A0A1G5YML0</accession>
<reference evidence="5" key="1">
    <citation type="submission" date="2016-10" db="EMBL/GenBank/DDBJ databases">
        <authorList>
            <person name="Varghese N."/>
            <person name="Submissions S."/>
        </authorList>
    </citation>
    <scope>NUCLEOTIDE SEQUENCE [LARGE SCALE GENOMIC DNA]</scope>
    <source>
        <strain evidence="5">DSM 22703</strain>
    </source>
</reference>
<proteinExistence type="predicted"/>
<evidence type="ECO:0000256" key="1">
    <source>
        <dbReference type="ARBA" id="ARBA00022801"/>
    </source>
</evidence>
<dbReference type="SMART" id="SM00855">
    <property type="entry name" value="PGAM"/>
    <property type="match status" value="1"/>
</dbReference>
<organism evidence="4 5">
    <name type="scientific">Algoriphagus alkaliphilus</name>
    <dbReference type="NCBI Taxonomy" id="279824"/>
    <lineage>
        <taxon>Bacteria</taxon>
        <taxon>Pseudomonadati</taxon>
        <taxon>Bacteroidota</taxon>
        <taxon>Cytophagia</taxon>
        <taxon>Cytophagales</taxon>
        <taxon>Cyclobacteriaceae</taxon>
        <taxon>Algoriphagus</taxon>
    </lineage>
</organism>
<dbReference type="Pfam" id="PF00300">
    <property type="entry name" value="His_Phos_1"/>
    <property type="match status" value="1"/>
</dbReference>
<evidence type="ECO:0000313" key="4">
    <source>
        <dbReference type="EMBL" id="SDA83542.1"/>
    </source>
</evidence>
<feature type="binding site" evidence="3">
    <location>
        <begin position="10"/>
        <end position="17"/>
    </location>
    <ligand>
        <name>substrate</name>
    </ligand>
</feature>
<dbReference type="InterPro" id="IPR013078">
    <property type="entry name" value="His_Pase_superF_clade-1"/>
</dbReference>
<dbReference type="InterPro" id="IPR051695">
    <property type="entry name" value="Phosphoglycerate_Mutase"/>
</dbReference>
<evidence type="ECO:0000256" key="3">
    <source>
        <dbReference type="PIRSR" id="PIRSR613078-2"/>
    </source>
</evidence>
<dbReference type="GO" id="GO:0004331">
    <property type="term" value="F:fructose-2,6-bisphosphate 2-phosphatase activity"/>
    <property type="evidence" value="ECO:0007669"/>
    <property type="project" value="TreeGrafter"/>
</dbReference>
<dbReference type="GO" id="GO:0043456">
    <property type="term" value="P:regulation of pentose-phosphate shunt"/>
    <property type="evidence" value="ECO:0007669"/>
    <property type="project" value="TreeGrafter"/>
</dbReference>
<feature type="active site" description="Tele-phosphohistidine intermediate" evidence="2">
    <location>
        <position position="11"/>
    </location>
</feature>
<dbReference type="PIRSF" id="PIRSF000709">
    <property type="entry name" value="6PFK_2-Ptase"/>
    <property type="match status" value="1"/>
</dbReference>
<feature type="binding site" evidence="3">
    <location>
        <position position="61"/>
    </location>
    <ligand>
        <name>substrate</name>
    </ligand>
</feature>
<keyword evidence="5" id="KW-1185">Reference proteome</keyword>
<dbReference type="PANTHER" id="PTHR46517:SF1">
    <property type="entry name" value="FRUCTOSE-2,6-BISPHOSPHATASE TIGAR"/>
    <property type="match status" value="1"/>
</dbReference>
<dbReference type="SUPFAM" id="SSF53254">
    <property type="entry name" value="Phosphoglycerate mutase-like"/>
    <property type="match status" value="1"/>
</dbReference>
<dbReference type="PROSITE" id="PS00175">
    <property type="entry name" value="PG_MUTASE"/>
    <property type="match status" value="1"/>
</dbReference>
<dbReference type="PANTHER" id="PTHR46517">
    <property type="entry name" value="FRUCTOSE-2,6-BISPHOSPHATASE TIGAR"/>
    <property type="match status" value="1"/>
</dbReference>
<keyword evidence="1" id="KW-0378">Hydrolase</keyword>
<evidence type="ECO:0000256" key="2">
    <source>
        <dbReference type="PIRSR" id="PIRSR613078-1"/>
    </source>
</evidence>
<sequence>MNLKKIYLVRHGQTDFNLQGVVQGSGIDAPINATGQAQANAFFQSYKDVAFDQIYHSALIRTKQSIQQFIDLGIPTRALSELNEISWGDYEGTPMTPEEGEYYRHMLHQWQQGNLDYAIAGGESPTKVAERMRRGIEIILNGSGENILVCMHGRAMRIFLSLILNYDMRYMDQFEHNNLCLYQLEQLSDNTFTVKKFNSQEHLKTLIKT</sequence>
<dbReference type="EMBL" id="FMXE01000018">
    <property type="protein sequence ID" value="SDA83542.1"/>
    <property type="molecule type" value="Genomic_DNA"/>
</dbReference>
<gene>
    <name evidence="4" type="ORF">SAMN03080617_02664</name>
</gene>
<dbReference type="OrthoDB" id="9782128at2"/>
<dbReference type="Proteomes" id="UP000198756">
    <property type="component" value="Unassembled WGS sequence"/>
</dbReference>
<evidence type="ECO:0000313" key="5">
    <source>
        <dbReference type="Proteomes" id="UP000198756"/>
    </source>
</evidence>
<feature type="active site" description="Proton donor/acceptor" evidence="2">
    <location>
        <position position="84"/>
    </location>
</feature>
<dbReference type="RefSeq" id="WP_092730735.1">
    <property type="nucleotide sequence ID" value="NZ_FMXE01000018.1"/>
</dbReference>
<dbReference type="GO" id="GO:0005829">
    <property type="term" value="C:cytosol"/>
    <property type="evidence" value="ECO:0007669"/>
    <property type="project" value="TreeGrafter"/>
</dbReference>
<dbReference type="AlphaFoldDB" id="A0A1G5YML0"/>
<dbReference type="GO" id="GO:0045820">
    <property type="term" value="P:negative regulation of glycolytic process"/>
    <property type="evidence" value="ECO:0007669"/>
    <property type="project" value="TreeGrafter"/>
</dbReference>
<dbReference type="STRING" id="279824.SAMN03080617_02664"/>
<name>A0A1G5YML0_9BACT</name>
<dbReference type="InterPro" id="IPR001345">
    <property type="entry name" value="PG/BPGM_mutase_AS"/>
</dbReference>
<dbReference type="CDD" id="cd07067">
    <property type="entry name" value="HP_PGM_like"/>
    <property type="match status" value="1"/>
</dbReference>
<dbReference type="Gene3D" id="3.40.50.1240">
    <property type="entry name" value="Phosphoglycerate mutase-like"/>
    <property type="match status" value="1"/>
</dbReference>